<evidence type="ECO:0000313" key="6">
    <source>
        <dbReference type="EMBL" id="KAJ8099601.1"/>
    </source>
</evidence>
<dbReference type="Pfam" id="PF07690">
    <property type="entry name" value="MFS_1"/>
    <property type="match status" value="1"/>
</dbReference>
<dbReference type="PROSITE" id="PS50850">
    <property type="entry name" value="MFS"/>
    <property type="match status" value="1"/>
</dbReference>
<gene>
    <name evidence="6" type="ORF">POJ06DRAFT_281808</name>
</gene>
<sequence>MSSRSSAAASIPQDGSDDLEKRQETQNTQHDETNTSLPVNVLYPPDMGVRAWLCVFGAWCGFFCSFGYINCLGVFEEYYIVNQLASYSASTISWINSLQTFILIFSGVVFGRVYDMLGPRPLLFPGAILLALGVMTTSACKEYYQFILAQGICISLGASAIYNASISAVSGWFIKKRGAALGLSVSGSSVGGVILPIVFRQVLKRSNFGWAVRSVGFLMTFAAFVSCFTITSRFIPKGVQRLDVKRTILMPYMNIKFALIAFGVFLIYWGIFVPIGFIPTHASFHGFSASMADYLVSIMNGTSFFGRVIPGILADKLGRFNTFIVCCTTAGVLILGLWLPATGHVPIIIFAAFFGFASGASISLMPALIAEISPLHEIATRIGAVSAFVSFATLSGLPISGAILRHDHNSFTGVAIFGGVTLIGGCFFVGIARLVLSKGKLIARV</sequence>
<dbReference type="InterPro" id="IPR011701">
    <property type="entry name" value="MFS"/>
</dbReference>
<comment type="similarity">
    <text evidence="2">Belongs to the major facilitator superfamily. Monocarboxylate porter (TC 2.A.1.13) family.</text>
</comment>
<feature type="transmembrane region" description="Helical" evidence="4">
    <location>
        <begin position="294"/>
        <end position="313"/>
    </location>
</feature>
<protein>
    <submittedName>
        <fullName evidence="6">Major facilitator superfamily domain-containing protein</fullName>
    </submittedName>
</protein>
<dbReference type="Gene3D" id="1.20.1250.20">
    <property type="entry name" value="MFS general substrate transporter like domains"/>
    <property type="match status" value="2"/>
</dbReference>
<feature type="transmembrane region" description="Helical" evidence="4">
    <location>
        <begin position="178"/>
        <end position="199"/>
    </location>
</feature>
<accession>A0AAD7QQW2</accession>
<feature type="transmembrane region" description="Helical" evidence="4">
    <location>
        <begin position="122"/>
        <end position="139"/>
    </location>
</feature>
<dbReference type="PANTHER" id="PTHR11360:SF319">
    <property type="entry name" value="MAJOR FACILITATOR SUPERFAMILY (MFS) PROFILE DOMAIN-CONTAINING PROTEIN"/>
    <property type="match status" value="1"/>
</dbReference>
<dbReference type="RefSeq" id="XP_056043051.1">
    <property type="nucleotide sequence ID" value="XM_056189977.1"/>
</dbReference>
<dbReference type="PANTHER" id="PTHR11360">
    <property type="entry name" value="MONOCARBOXYLATE TRANSPORTER"/>
    <property type="match status" value="1"/>
</dbReference>
<dbReference type="AlphaFoldDB" id="A0AAD7QQW2"/>
<comment type="subcellular location">
    <subcellularLocation>
        <location evidence="1">Membrane</location>
        <topology evidence="1">Multi-pass membrane protein</topology>
    </subcellularLocation>
</comment>
<evidence type="ECO:0000256" key="3">
    <source>
        <dbReference type="SAM" id="MobiDB-lite"/>
    </source>
</evidence>
<reference evidence="6" key="1">
    <citation type="submission" date="2023-03" db="EMBL/GenBank/DDBJ databases">
        <title>Near-Complete genome sequence of Lipomyces tetrasporous NRRL Y-64009, an oleaginous yeast capable of growing on lignocellulosic hydrolysates.</title>
        <authorList>
            <consortium name="Lawrence Berkeley National Laboratory"/>
            <person name="Jagtap S.S."/>
            <person name="Liu J.-J."/>
            <person name="Walukiewicz H.E."/>
            <person name="Pangilinan J."/>
            <person name="Lipzen A."/>
            <person name="Ahrendt S."/>
            <person name="Koriabine M."/>
            <person name="Cobaugh K."/>
            <person name="Salamov A."/>
            <person name="Yoshinaga Y."/>
            <person name="Ng V."/>
            <person name="Daum C."/>
            <person name="Grigoriev I.V."/>
            <person name="Slininger P.J."/>
            <person name="Dien B.S."/>
            <person name="Jin Y.-S."/>
            <person name="Rao C.V."/>
        </authorList>
    </citation>
    <scope>NUCLEOTIDE SEQUENCE</scope>
    <source>
        <strain evidence="6">NRRL Y-64009</strain>
    </source>
</reference>
<comment type="caution">
    <text evidence="6">The sequence shown here is derived from an EMBL/GenBank/DDBJ whole genome shotgun (WGS) entry which is preliminary data.</text>
</comment>
<evidence type="ECO:0000259" key="5">
    <source>
        <dbReference type="PROSITE" id="PS50850"/>
    </source>
</evidence>
<evidence type="ECO:0000256" key="4">
    <source>
        <dbReference type="SAM" id="Phobius"/>
    </source>
</evidence>
<feature type="transmembrane region" description="Helical" evidence="4">
    <location>
        <begin position="87"/>
        <end position="110"/>
    </location>
</feature>
<evidence type="ECO:0000313" key="7">
    <source>
        <dbReference type="Proteomes" id="UP001217417"/>
    </source>
</evidence>
<dbReference type="GO" id="GO:0022857">
    <property type="term" value="F:transmembrane transporter activity"/>
    <property type="evidence" value="ECO:0007669"/>
    <property type="project" value="InterPro"/>
</dbReference>
<feature type="transmembrane region" description="Helical" evidence="4">
    <location>
        <begin position="51"/>
        <end position="75"/>
    </location>
</feature>
<feature type="transmembrane region" description="Helical" evidence="4">
    <location>
        <begin position="382"/>
        <end position="404"/>
    </location>
</feature>
<feature type="domain" description="Major facilitator superfamily (MFS) profile" evidence="5">
    <location>
        <begin position="54"/>
        <end position="436"/>
    </location>
</feature>
<evidence type="ECO:0000256" key="1">
    <source>
        <dbReference type="ARBA" id="ARBA00004141"/>
    </source>
</evidence>
<dbReference type="GO" id="GO:0016020">
    <property type="term" value="C:membrane"/>
    <property type="evidence" value="ECO:0007669"/>
    <property type="project" value="UniProtKB-SubCell"/>
</dbReference>
<keyword evidence="4" id="KW-0812">Transmembrane</keyword>
<feature type="transmembrane region" description="Helical" evidence="4">
    <location>
        <begin position="145"/>
        <end position="166"/>
    </location>
</feature>
<organism evidence="6 7">
    <name type="scientific">Lipomyces tetrasporus</name>
    <dbReference type="NCBI Taxonomy" id="54092"/>
    <lineage>
        <taxon>Eukaryota</taxon>
        <taxon>Fungi</taxon>
        <taxon>Dikarya</taxon>
        <taxon>Ascomycota</taxon>
        <taxon>Saccharomycotina</taxon>
        <taxon>Lipomycetes</taxon>
        <taxon>Lipomycetales</taxon>
        <taxon>Lipomycetaceae</taxon>
        <taxon>Lipomyces</taxon>
    </lineage>
</organism>
<keyword evidence="4" id="KW-0472">Membrane</keyword>
<dbReference type="InterPro" id="IPR050327">
    <property type="entry name" value="Proton-linked_MCT"/>
</dbReference>
<evidence type="ECO:0000256" key="2">
    <source>
        <dbReference type="ARBA" id="ARBA00006727"/>
    </source>
</evidence>
<feature type="region of interest" description="Disordered" evidence="3">
    <location>
        <begin position="1"/>
        <end position="32"/>
    </location>
</feature>
<keyword evidence="7" id="KW-1185">Reference proteome</keyword>
<feature type="transmembrane region" description="Helical" evidence="4">
    <location>
        <begin position="257"/>
        <end position="282"/>
    </location>
</feature>
<feature type="compositionally biased region" description="Basic and acidic residues" evidence="3">
    <location>
        <begin position="18"/>
        <end position="32"/>
    </location>
</feature>
<feature type="transmembrane region" description="Helical" evidence="4">
    <location>
        <begin position="410"/>
        <end position="436"/>
    </location>
</feature>
<dbReference type="GeneID" id="80885143"/>
<feature type="transmembrane region" description="Helical" evidence="4">
    <location>
        <begin position="211"/>
        <end position="236"/>
    </location>
</feature>
<feature type="transmembrane region" description="Helical" evidence="4">
    <location>
        <begin position="347"/>
        <end position="370"/>
    </location>
</feature>
<dbReference type="SUPFAM" id="SSF103473">
    <property type="entry name" value="MFS general substrate transporter"/>
    <property type="match status" value="1"/>
</dbReference>
<dbReference type="Proteomes" id="UP001217417">
    <property type="component" value="Unassembled WGS sequence"/>
</dbReference>
<keyword evidence="4" id="KW-1133">Transmembrane helix</keyword>
<proteinExistence type="inferred from homology"/>
<dbReference type="InterPro" id="IPR020846">
    <property type="entry name" value="MFS_dom"/>
</dbReference>
<dbReference type="EMBL" id="JARPMG010000006">
    <property type="protein sequence ID" value="KAJ8099601.1"/>
    <property type="molecule type" value="Genomic_DNA"/>
</dbReference>
<name>A0AAD7QQW2_9ASCO</name>
<dbReference type="InterPro" id="IPR036259">
    <property type="entry name" value="MFS_trans_sf"/>
</dbReference>
<feature type="transmembrane region" description="Helical" evidence="4">
    <location>
        <begin position="320"/>
        <end position="341"/>
    </location>
</feature>